<sequence>MAGLYKADPKVFEQIKRAEINREIEDAKPRSRLLLRRFQFRIDLAIAKEKNDHEEFECIVRSEIERIINDADSKFQARLRGLQFKIDATLVKYKNPIARMNKMVELFWGGVDT</sequence>
<reference evidence="1" key="1">
    <citation type="submission" date="2018-06" db="EMBL/GenBank/DDBJ databases">
        <authorList>
            <person name="Zhirakovskaya E."/>
        </authorList>
    </citation>
    <scope>NUCLEOTIDE SEQUENCE</scope>
</reference>
<dbReference type="InterPro" id="IPR021482">
    <property type="entry name" value="DUF3135"/>
</dbReference>
<accession>A0A3B0RAN3</accession>
<proteinExistence type="predicted"/>
<gene>
    <name evidence="1" type="ORF">MNBD_BACTEROID02-601</name>
</gene>
<name>A0A3B0RAN3_9ZZZZ</name>
<feature type="non-terminal residue" evidence="1">
    <location>
        <position position="113"/>
    </location>
</feature>
<dbReference type="AlphaFoldDB" id="A0A3B0RAN3"/>
<evidence type="ECO:0000313" key="1">
    <source>
        <dbReference type="EMBL" id="VAV86056.1"/>
    </source>
</evidence>
<organism evidence="1">
    <name type="scientific">hydrothermal vent metagenome</name>
    <dbReference type="NCBI Taxonomy" id="652676"/>
    <lineage>
        <taxon>unclassified sequences</taxon>
        <taxon>metagenomes</taxon>
        <taxon>ecological metagenomes</taxon>
    </lineage>
</organism>
<dbReference type="Pfam" id="PF11333">
    <property type="entry name" value="DUF3135"/>
    <property type="match status" value="1"/>
</dbReference>
<protein>
    <submittedName>
        <fullName evidence="1">Uncharacterized protein</fullName>
    </submittedName>
</protein>
<dbReference type="EMBL" id="UOEB01000285">
    <property type="protein sequence ID" value="VAV86056.1"/>
    <property type="molecule type" value="Genomic_DNA"/>
</dbReference>